<gene>
    <name evidence="2" type="ORF">EHS89_05365</name>
</gene>
<evidence type="ECO:0000313" key="2">
    <source>
        <dbReference type="EMBL" id="RRD00521.1"/>
    </source>
</evidence>
<dbReference type="RefSeq" id="WP_124925102.1">
    <property type="nucleotide sequence ID" value="NZ_BMOH01000003.1"/>
</dbReference>
<feature type="chain" id="PRO_5018254161" evidence="1">
    <location>
        <begin position="24"/>
        <end position="329"/>
    </location>
</feature>
<keyword evidence="1" id="KW-0732">Signal</keyword>
<evidence type="ECO:0000313" key="3">
    <source>
        <dbReference type="Proteomes" id="UP000267535"/>
    </source>
</evidence>
<dbReference type="Pfam" id="PF04392">
    <property type="entry name" value="ABC_sub_bind"/>
    <property type="match status" value="1"/>
</dbReference>
<keyword evidence="3" id="KW-1185">Reference proteome</keyword>
<dbReference type="Gene3D" id="3.40.50.2300">
    <property type="match status" value="2"/>
</dbReference>
<sequence>MKSCFAKILAGAVLGSLAMSVCAGPYKVLVVMSYEQDNPWSMEIREGIESILGANSDLTYFYMNTKVDRAGGPDKAKQAAALFSKLQPAGVISVDDNAQSMFVVPSLKDQTTTPIMFAGVNSKAEKYGFPNSHISGVLERAHVKESLAFAKQLIPDIKTACFMTNDVPSGRALRNQVSIEQQKYPVSVGTFYLISHISQLVDLASELNNNCDTLFVDSLEGIQGADNKALNSREVQNHLRSAYQGPVLGGNRYLVEQGAWAAVVKTGQEQGQTAAEMLLQAMQGKAVADIPVLTNSKGERVVNVSALDHNEVPLKPLVLRGATLVRQQP</sequence>
<evidence type="ECO:0000256" key="1">
    <source>
        <dbReference type="SAM" id="SignalP"/>
    </source>
</evidence>
<protein>
    <submittedName>
        <fullName evidence="2">ABC transporter substrate-binding protein</fullName>
    </submittedName>
</protein>
<accession>A0A3P1STP5</accession>
<dbReference type="AlphaFoldDB" id="A0A3P1STP5"/>
<name>A0A3P1STP5_9GAMM</name>
<proteinExistence type="predicted"/>
<feature type="signal peptide" evidence="1">
    <location>
        <begin position="1"/>
        <end position="23"/>
    </location>
</feature>
<comment type="caution">
    <text evidence="2">The sequence shown here is derived from an EMBL/GenBank/DDBJ whole genome shotgun (WGS) entry which is preliminary data.</text>
</comment>
<dbReference type="OrthoDB" id="6115165at2"/>
<organism evidence="2 3">
    <name type="scientific">Amphritea balenae</name>
    <dbReference type="NCBI Taxonomy" id="452629"/>
    <lineage>
        <taxon>Bacteria</taxon>
        <taxon>Pseudomonadati</taxon>
        <taxon>Pseudomonadota</taxon>
        <taxon>Gammaproteobacteria</taxon>
        <taxon>Oceanospirillales</taxon>
        <taxon>Oceanospirillaceae</taxon>
        <taxon>Amphritea</taxon>
    </lineage>
</organism>
<dbReference type="PANTHER" id="PTHR35271:SF1">
    <property type="entry name" value="ABC TRANSPORTER, SUBSTRATE-BINDING LIPOPROTEIN"/>
    <property type="match status" value="1"/>
</dbReference>
<dbReference type="Proteomes" id="UP000267535">
    <property type="component" value="Unassembled WGS sequence"/>
</dbReference>
<dbReference type="InterPro" id="IPR007487">
    <property type="entry name" value="ABC_transpt-TYRBP-like"/>
</dbReference>
<dbReference type="EMBL" id="RQXV01000002">
    <property type="protein sequence ID" value="RRD00521.1"/>
    <property type="molecule type" value="Genomic_DNA"/>
</dbReference>
<reference evidence="2 3" key="1">
    <citation type="submission" date="2018-11" db="EMBL/GenBank/DDBJ databases">
        <title>The draft genome sequence of Amphritea balenae JAMM 1525T.</title>
        <authorList>
            <person name="Fang Z."/>
            <person name="Zhang Y."/>
            <person name="Han X."/>
        </authorList>
    </citation>
    <scope>NUCLEOTIDE SEQUENCE [LARGE SCALE GENOMIC DNA]</scope>
    <source>
        <strain evidence="2 3">JAMM 1525</strain>
    </source>
</reference>
<dbReference type="PANTHER" id="PTHR35271">
    <property type="entry name" value="ABC TRANSPORTER, SUBSTRATE-BINDING LIPOPROTEIN-RELATED"/>
    <property type="match status" value="1"/>
</dbReference>